<reference evidence="2 3" key="1">
    <citation type="submission" date="2016-11" db="EMBL/GenBank/DDBJ databases">
        <title>Genome sequences of unsequenced Mycobacteria.</title>
        <authorList>
            <person name="Greninger A.L."/>
            <person name="Fang F."/>
            <person name="Jerome K.R."/>
        </authorList>
    </citation>
    <scope>NUCLEOTIDE SEQUENCE [LARGE SCALE GENOMIC DNA]</scope>
    <source>
        <strain evidence="2 3">M11</strain>
    </source>
</reference>
<feature type="transmembrane region" description="Helical" evidence="1">
    <location>
        <begin position="112"/>
        <end position="137"/>
    </location>
</feature>
<keyword evidence="1" id="KW-0472">Membrane</keyword>
<feature type="transmembrane region" description="Helical" evidence="1">
    <location>
        <begin position="12"/>
        <end position="31"/>
    </location>
</feature>
<keyword evidence="1" id="KW-1133">Transmembrane helix</keyword>
<accession>A0A1Q4HH33</accession>
<feature type="transmembrane region" description="Helical" evidence="1">
    <location>
        <begin position="88"/>
        <end position="106"/>
    </location>
</feature>
<evidence type="ECO:0000256" key="1">
    <source>
        <dbReference type="SAM" id="Phobius"/>
    </source>
</evidence>
<gene>
    <name evidence="2" type="ORF">BRW65_26715</name>
</gene>
<evidence type="ECO:0000313" key="2">
    <source>
        <dbReference type="EMBL" id="OJZ66813.1"/>
    </source>
</evidence>
<keyword evidence="1" id="KW-0812">Transmembrane</keyword>
<evidence type="ECO:0000313" key="3">
    <source>
        <dbReference type="Proteomes" id="UP000186438"/>
    </source>
</evidence>
<sequence length="147" mass="15892">MAKRFNGDPVRRFGLVVFGVVWMLSGALMAFNPPPHDFRRAAALPAVGWITMVFGGYVGFKALHSSGSTDRRGPRHASGEETSVRDSAKFVVIFPLLLACGIWAVLDGCHRGLLSLVGLGFASLAMSLLGLPLAVSLSKWLLRRGRR</sequence>
<proteinExistence type="predicted"/>
<feature type="transmembrane region" description="Helical" evidence="1">
    <location>
        <begin position="43"/>
        <end position="63"/>
    </location>
</feature>
<dbReference type="OrthoDB" id="4732665at2"/>
<name>A0A1Q4HH33_9MYCO</name>
<organism evidence="2 3">
    <name type="scientific">Mycobacterium paraffinicum</name>
    <dbReference type="NCBI Taxonomy" id="53378"/>
    <lineage>
        <taxon>Bacteria</taxon>
        <taxon>Bacillati</taxon>
        <taxon>Actinomycetota</taxon>
        <taxon>Actinomycetes</taxon>
        <taxon>Mycobacteriales</taxon>
        <taxon>Mycobacteriaceae</taxon>
        <taxon>Mycobacterium</taxon>
    </lineage>
</organism>
<keyword evidence="3" id="KW-1185">Reference proteome</keyword>
<dbReference type="Proteomes" id="UP000186438">
    <property type="component" value="Unassembled WGS sequence"/>
</dbReference>
<comment type="caution">
    <text evidence="2">The sequence shown here is derived from an EMBL/GenBank/DDBJ whole genome shotgun (WGS) entry which is preliminary data.</text>
</comment>
<dbReference type="EMBL" id="MPNT01000040">
    <property type="protein sequence ID" value="OJZ66813.1"/>
    <property type="molecule type" value="Genomic_DNA"/>
</dbReference>
<dbReference type="STRING" id="53378.BRW65_26715"/>
<dbReference type="RefSeq" id="WP_073880019.1">
    <property type="nucleotide sequence ID" value="NZ_MPNT01000040.1"/>
</dbReference>
<dbReference type="AlphaFoldDB" id="A0A1Q4HH33"/>
<protein>
    <submittedName>
        <fullName evidence="2">Uncharacterized protein</fullName>
    </submittedName>
</protein>